<dbReference type="GeneID" id="136810964"/>
<keyword evidence="1" id="KW-0808">Transferase</keyword>
<evidence type="ECO:0000256" key="3">
    <source>
        <dbReference type="PROSITE-ProRule" id="PRU10133"/>
    </source>
</evidence>
<protein>
    <recommendedName>
        <fullName evidence="6">UBC core domain-containing protein</fullName>
    </recommendedName>
</protein>
<dbReference type="CDD" id="cd23803">
    <property type="entry name" value="UBCc_UBE2R"/>
    <property type="match status" value="1"/>
</dbReference>
<dbReference type="FunFam" id="3.10.110.10:FF:000051">
    <property type="entry name" value="ubiquitin-conjugating enzyme E2 R2-like"/>
    <property type="match status" value="1"/>
</dbReference>
<dbReference type="GO" id="GO:0016740">
    <property type="term" value="F:transferase activity"/>
    <property type="evidence" value="ECO:0007669"/>
    <property type="project" value="UniProtKB-KW"/>
</dbReference>
<proteinExistence type="inferred from homology"/>
<dbReference type="OrthoDB" id="19692at2759"/>
<feature type="active site" description="Glycyl thioester intermediate" evidence="3">
    <location>
        <position position="90"/>
    </location>
</feature>
<dbReference type="Pfam" id="PF00179">
    <property type="entry name" value="UQ_con"/>
    <property type="match status" value="1"/>
</dbReference>
<accession>A0A7M5UWS0</accession>
<dbReference type="InterPro" id="IPR016135">
    <property type="entry name" value="UBQ-conjugating_enzyme/RWD"/>
</dbReference>
<evidence type="ECO:0000256" key="2">
    <source>
        <dbReference type="ARBA" id="ARBA00022786"/>
    </source>
</evidence>
<evidence type="ECO:0000256" key="4">
    <source>
        <dbReference type="RuleBase" id="RU362109"/>
    </source>
</evidence>
<dbReference type="AlphaFoldDB" id="A0A7M5UWS0"/>
<dbReference type="PANTHER" id="PTHR24067">
    <property type="entry name" value="UBIQUITIN-CONJUGATING ENZYME E2"/>
    <property type="match status" value="1"/>
</dbReference>
<dbReference type="RefSeq" id="XP_066923659.1">
    <property type="nucleotide sequence ID" value="XM_067067558.1"/>
</dbReference>
<feature type="domain" description="UBC core" evidence="6">
    <location>
        <begin position="5"/>
        <end position="171"/>
    </location>
</feature>
<dbReference type="SMART" id="SM00212">
    <property type="entry name" value="UBCc"/>
    <property type="match status" value="1"/>
</dbReference>
<organism evidence="7 8">
    <name type="scientific">Clytia hemisphaerica</name>
    <dbReference type="NCBI Taxonomy" id="252671"/>
    <lineage>
        <taxon>Eukaryota</taxon>
        <taxon>Metazoa</taxon>
        <taxon>Cnidaria</taxon>
        <taxon>Hydrozoa</taxon>
        <taxon>Hydroidolina</taxon>
        <taxon>Leptothecata</taxon>
        <taxon>Obeliida</taxon>
        <taxon>Clytiidae</taxon>
        <taxon>Clytia</taxon>
    </lineage>
</organism>
<dbReference type="Proteomes" id="UP000594262">
    <property type="component" value="Unplaced"/>
</dbReference>
<feature type="region of interest" description="Disordered" evidence="5">
    <location>
        <begin position="214"/>
        <end position="240"/>
    </location>
</feature>
<keyword evidence="4" id="KW-0547">Nucleotide-binding</keyword>
<keyword evidence="2 4" id="KW-0833">Ubl conjugation pathway</keyword>
<dbReference type="GO" id="GO:0005524">
    <property type="term" value="F:ATP binding"/>
    <property type="evidence" value="ECO:0007669"/>
    <property type="project" value="UniProtKB-UniRule"/>
</dbReference>
<evidence type="ECO:0000256" key="1">
    <source>
        <dbReference type="ARBA" id="ARBA00022679"/>
    </source>
</evidence>
<dbReference type="InterPro" id="IPR023313">
    <property type="entry name" value="UBQ-conjugating_AS"/>
</dbReference>
<evidence type="ECO:0000313" key="7">
    <source>
        <dbReference type="EnsemblMetazoa" id="CLYHEMP003927.1"/>
    </source>
</evidence>
<evidence type="ECO:0000313" key="8">
    <source>
        <dbReference type="Proteomes" id="UP000594262"/>
    </source>
</evidence>
<dbReference type="InterPro" id="IPR000608">
    <property type="entry name" value="UBC"/>
</dbReference>
<dbReference type="PROSITE" id="PS00183">
    <property type="entry name" value="UBC_1"/>
    <property type="match status" value="1"/>
</dbReference>
<sequence>MASNAAVKALQLEMKNITKDPVEGVLIELQDENNLFEWSVGVFGPPKTLYEGGYFKAKINFPQDYPYSPPTFKFLTKMWHPNIYESGDVCISILHPPIDDPQSGELPQERWNPTQNVRTILLSVISMLNEPNTFSPANVDASVMYRKLVVSKGKDKAYEDMVKKQVAASREAASKEGIVIPASIEEYCIKHKPIGSQSSDTNIDLCDDWYDDYDVDDDYDEEDDDYECFDDNDDSGTADD</sequence>
<name>A0A7M5UWS0_9CNID</name>
<dbReference type="SUPFAM" id="SSF54495">
    <property type="entry name" value="UBC-like"/>
    <property type="match status" value="1"/>
</dbReference>
<dbReference type="InterPro" id="IPR050113">
    <property type="entry name" value="Ub_conjugating_enzyme"/>
</dbReference>
<evidence type="ECO:0000256" key="5">
    <source>
        <dbReference type="SAM" id="MobiDB-lite"/>
    </source>
</evidence>
<keyword evidence="8" id="KW-1185">Reference proteome</keyword>
<comment type="similarity">
    <text evidence="4">Belongs to the ubiquitin-conjugating enzyme family.</text>
</comment>
<dbReference type="Gene3D" id="3.10.110.10">
    <property type="entry name" value="Ubiquitin Conjugating Enzyme"/>
    <property type="match status" value="1"/>
</dbReference>
<reference evidence="7" key="1">
    <citation type="submission" date="2021-01" db="UniProtKB">
        <authorList>
            <consortium name="EnsemblMetazoa"/>
        </authorList>
    </citation>
    <scope>IDENTIFICATION</scope>
</reference>
<evidence type="ECO:0000259" key="6">
    <source>
        <dbReference type="PROSITE" id="PS50127"/>
    </source>
</evidence>
<dbReference type="PROSITE" id="PS50127">
    <property type="entry name" value="UBC_2"/>
    <property type="match status" value="1"/>
</dbReference>
<keyword evidence="4" id="KW-0067">ATP-binding</keyword>
<dbReference type="EnsemblMetazoa" id="CLYHEMT003927.1">
    <property type="protein sequence ID" value="CLYHEMP003927.1"/>
    <property type="gene ID" value="CLYHEMG003927"/>
</dbReference>